<dbReference type="EMBL" id="MLJW01000421">
    <property type="protein sequence ID" value="OIQ87472.1"/>
    <property type="molecule type" value="Genomic_DNA"/>
</dbReference>
<evidence type="ECO:0000256" key="1">
    <source>
        <dbReference type="SAM" id="Phobius"/>
    </source>
</evidence>
<keyword evidence="1" id="KW-0472">Membrane</keyword>
<organism evidence="2">
    <name type="scientific">mine drainage metagenome</name>
    <dbReference type="NCBI Taxonomy" id="410659"/>
    <lineage>
        <taxon>unclassified sequences</taxon>
        <taxon>metagenomes</taxon>
        <taxon>ecological metagenomes</taxon>
    </lineage>
</organism>
<dbReference type="AlphaFoldDB" id="A0A1J5QVC4"/>
<dbReference type="NCBIfam" id="TIGR01167">
    <property type="entry name" value="LPXTG_anchor"/>
    <property type="match status" value="1"/>
</dbReference>
<evidence type="ECO:0008006" key="3">
    <source>
        <dbReference type="Google" id="ProtNLM"/>
    </source>
</evidence>
<gene>
    <name evidence="2" type="ORF">GALL_306780</name>
</gene>
<feature type="transmembrane region" description="Helical" evidence="1">
    <location>
        <begin position="144"/>
        <end position="164"/>
    </location>
</feature>
<accession>A0A1J5QVC4</accession>
<proteinExistence type="predicted"/>
<keyword evidence="1" id="KW-1133">Transmembrane helix</keyword>
<sequence>MIRRTVFIAAAAAALAIVPTAAFGYGATDYSNKGTVSDSTPAIGQSFTVTVHGPGNTSVTLTITSNPATLPDSSITIAGTKSLAKVTNAAGDATFTVTLASAGTYTLVTTDTASGAVLSTQAVTVAAVASASGSTLAMTGADPLPLLLGAGGLLVLGAGGVVVAKRRKTSSPA</sequence>
<name>A0A1J5QVC4_9ZZZZ</name>
<reference evidence="2" key="1">
    <citation type="submission" date="2016-10" db="EMBL/GenBank/DDBJ databases">
        <title>Sequence of Gallionella enrichment culture.</title>
        <authorList>
            <person name="Poehlein A."/>
            <person name="Muehling M."/>
            <person name="Daniel R."/>
        </authorList>
    </citation>
    <scope>NUCLEOTIDE SEQUENCE</scope>
</reference>
<keyword evidence="1" id="KW-0812">Transmembrane</keyword>
<protein>
    <recommendedName>
        <fullName evidence="3">Gram-positive cocci surface proteins LPxTG domain-containing protein</fullName>
    </recommendedName>
</protein>
<evidence type="ECO:0000313" key="2">
    <source>
        <dbReference type="EMBL" id="OIQ87472.1"/>
    </source>
</evidence>
<comment type="caution">
    <text evidence="2">The sequence shown here is derived from an EMBL/GenBank/DDBJ whole genome shotgun (WGS) entry which is preliminary data.</text>
</comment>